<accession>A0A914PL48</accession>
<dbReference type="Proteomes" id="UP000887578">
    <property type="component" value="Unplaced"/>
</dbReference>
<protein>
    <submittedName>
        <fullName evidence="2">Uncharacterized protein</fullName>
    </submittedName>
</protein>
<keyword evidence="1" id="KW-1185">Reference proteome</keyword>
<evidence type="ECO:0000313" key="1">
    <source>
        <dbReference type="Proteomes" id="UP000887578"/>
    </source>
</evidence>
<dbReference type="AlphaFoldDB" id="A0A914PL48"/>
<evidence type="ECO:0000313" key="2">
    <source>
        <dbReference type="WBParaSite" id="PDA_v2.g19171.t1"/>
    </source>
</evidence>
<dbReference type="WBParaSite" id="PDA_v2.g19171.t1">
    <property type="protein sequence ID" value="PDA_v2.g19171.t1"/>
    <property type="gene ID" value="PDA_v2.g19171"/>
</dbReference>
<organism evidence="1 2">
    <name type="scientific">Panagrolaimus davidi</name>
    <dbReference type="NCBI Taxonomy" id="227884"/>
    <lineage>
        <taxon>Eukaryota</taxon>
        <taxon>Metazoa</taxon>
        <taxon>Ecdysozoa</taxon>
        <taxon>Nematoda</taxon>
        <taxon>Chromadorea</taxon>
        <taxon>Rhabditida</taxon>
        <taxon>Tylenchina</taxon>
        <taxon>Panagrolaimomorpha</taxon>
        <taxon>Panagrolaimoidea</taxon>
        <taxon>Panagrolaimidae</taxon>
        <taxon>Panagrolaimus</taxon>
    </lineage>
</organism>
<sequence length="125" mass="13863">MEILAKGITFTRKDGRVVKIKAKITDVASQMLYQHCSHGAYGFACTTCTVFPVHEQGARRWALKSGELRAESNNRTGLASVDTAFCKLAPENLIRLDGLHVLDEGLLLELQLIVQCYGTVQVLYH</sequence>
<reference evidence="2" key="1">
    <citation type="submission" date="2022-11" db="UniProtKB">
        <authorList>
            <consortium name="WormBaseParasite"/>
        </authorList>
    </citation>
    <scope>IDENTIFICATION</scope>
</reference>
<proteinExistence type="predicted"/>
<name>A0A914PL48_9BILA</name>